<sequence>MTRVAALWRHPIKSHGREPLGQVTLIPDQTLPWDRVWAVMHEASKFDADAPEWVPCANFMIGTGTPGLAGIWATLDEVAGKITLRHDVLGEVSFDPDDSSDAAKFIDWVRPLCPPDKRQPTGLAKVPTRGITDTDYPSVSIMTTASHEAVADRLGYPLEVERWRGNIWLDGTAAWEEMTWVGKDVQIGDAVLQVVEPIQRCKHTMANPHTGERDVDTLSVLRDGWNHQDFGVYAKVIKGGKIALNDTAKVI</sequence>
<dbReference type="GO" id="GO:0003824">
    <property type="term" value="F:catalytic activity"/>
    <property type="evidence" value="ECO:0007669"/>
    <property type="project" value="InterPro"/>
</dbReference>
<dbReference type="PANTHER" id="PTHR36930">
    <property type="entry name" value="METAL-SULFUR CLUSTER BIOSYNTHESIS PROTEINS YUAD-RELATED"/>
    <property type="match status" value="1"/>
</dbReference>
<dbReference type="InterPro" id="IPR052716">
    <property type="entry name" value="MOSC_domain"/>
</dbReference>
<dbReference type="STRING" id="287098.SAMN05421665_3001"/>
<dbReference type="Pfam" id="PF03473">
    <property type="entry name" value="MOSC"/>
    <property type="match status" value="1"/>
</dbReference>
<evidence type="ECO:0000313" key="2">
    <source>
        <dbReference type="EMBL" id="SIT90141.1"/>
    </source>
</evidence>
<feature type="domain" description="MOSC" evidence="1">
    <location>
        <begin position="110"/>
        <end position="251"/>
    </location>
</feature>
<dbReference type="Gene3D" id="2.40.33.20">
    <property type="entry name" value="PK beta-barrel domain-like"/>
    <property type="match status" value="1"/>
</dbReference>
<protein>
    <recommendedName>
        <fullName evidence="1">MOSC domain-containing protein</fullName>
    </recommendedName>
</protein>
<dbReference type="InterPro" id="IPR005302">
    <property type="entry name" value="MoCF_Sase_C"/>
</dbReference>
<dbReference type="GO" id="GO:0030151">
    <property type="term" value="F:molybdenum ion binding"/>
    <property type="evidence" value="ECO:0007669"/>
    <property type="project" value="InterPro"/>
</dbReference>
<dbReference type="PANTHER" id="PTHR36930:SF1">
    <property type="entry name" value="MOSC DOMAIN-CONTAINING PROTEIN"/>
    <property type="match status" value="1"/>
</dbReference>
<dbReference type="AlphaFoldDB" id="A0A1R3XFH3"/>
<dbReference type="OrthoDB" id="581532at2"/>
<dbReference type="EMBL" id="FTPR01000003">
    <property type="protein sequence ID" value="SIT90141.1"/>
    <property type="molecule type" value="Genomic_DNA"/>
</dbReference>
<gene>
    <name evidence="2" type="ORF">SAMN05421665_3001</name>
</gene>
<keyword evidence="3" id="KW-1185">Reference proteome</keyword>
<evidence type="ECO:0000313" key="3">
    <source>
        <dbReference type="Proteomes" id="UP000186997"/>
    </source>
</evidence>
<dbReference type="SUPFAM" id="SSF50800">
    <property type="entry name" value="PK beta-barrel domain-like"/>
    <property type="match status" value="1"/>
</dbReference>
<dbReference type="PROSITE" id="PS51340">
    <property type="entry name" value="MOSC"/>
    <property type="match status" value="1"/>
</dbReference>
<organism evidence="2 3">
    <name type="scientific">Yoonia rosea</name>
    <dbReference type="NCBI Taxonomy" id="287098"/>
    <lineage>
        <taxon>Bacteria</taxon>
        <taxon>Pseudomonadati</taxon>
        <taxon>Pseudomonadota</taxon>
        <taxon>Alphaproteobacteria</taxon>
        <taxon>Rhodobacterales</taxon>
        <taxon>Paracoccaceae</taxon>
        <taxon>Yoonia</taxon>
    </lineage>
</organism>
<reference evidence="3" key="1">
    <citation type="submission" date="2017-01" db="EMBL/GenBank/DDBJ databases">
        <authorList>
            <person name="Varghese N."/>
            <person name="Submissions S."/>
        </authorList>
    </citation>
    <scope>NUCLEOTIDE SEQUENCE [LARGE SCALE GENOMIC DNA]</scope>
    <source>
        <strain evidence="3">DSM 29591</strain>
    </source>
</reference>
<dbReference type="Proteomes" id="UP000186997">
    <property type="component" value="Unassembled WGS sequence"/>
</dbReference>
<name>A0A1R3XFH3_9RHOB</name>
<accession>A0A1R3XFH3</accession>
<dbReference type="RefSeq" id="WP_076660719.1">
    <property type="nucleotide sequence ID" value="NZ_FTPR01000003.1"/>
</dbReference>
<proteinExistence type="predicted"/>
<dbReference type="GO" id="GO:0030170">
    <property type="term" value="F:pyridoxal phosphate binding"/>
    <property type="evidence" value="ECO:0007669"/>
    <property type="project" value="InterPro"/>
</dbReference>
<dbReference type="InterPro" id="IPR011037">
    <property type="entry name" value="Pyrv_Knase-like_insert_dom_sf"/>
</dbReference>
<evidence type="ECO:0000259" key="1">
    <source>
        <dbReference type="PROSITE" id="PS51340"/>
    </source>
</evidence>